<proteinExistence type="predicted"/>
<dbReference type="RefSeq" id="WP_310919689.1">
    <property type="nucleotide sequence ID" value="NZ_JAMQON010000003.1"/>
</dbReference>
<evidence type="ECO:0008006" key="4">
    <source>
        <dbReference type="Google" id="ProtNLM"/>
    </source>
</evidence>
<name>A0ABU2FCN2_9EURY</name>
<protein>
    <recommendedName>
        <fullName evidence="4">Serine/threonine protein kinase</fullName>
    </recommendedName>
</protein>
<feature type="region of interest" description="Disordered" evidence="1">
    <location>
        <begin position="25"/>
        <end position="61"/>
    </location>
</feature>
<organism evidence="2 3">
    <name type="scientific">Haloarcula saliterrae</name>
    <dbReference type="NCBI Taxonomy" id="2950534"/>
    <lineage>
        <taxon>Archaea</taxon>
        <taxon>Methanobacteriati</taxon>
        <taxon>Methanobacteriota</taxon>
        <taxon>Stenosarchaea group</taxon>
        <taxon>Halobacteria</taxon>
        <taxon>Halobacteriales</taxon>
        <taxon>Haloarculaceae</taxon>
        <taxon>Haloarcula</taxon>
    </lineage>
</organism>
<keyword evidence="3" id="KW-1185">Reference proteome</keyword>
<evidence type="ECO:0000313" key="2">
    <source>
        <dbReference type="EMBL" id="MDS0260022.1"/>
    </source>
</evidence>
<comment type="caution">
    <text evidence="2">The sequence shown here is derived from an EMBL/GenBank/DDBJ whole genome shotgun (WGS) entry which is preliminary data.</text>
</comment>
<dbReference type="InterPro" id="IPR027417">
    <property type="entry name" value="P-loop_NTPase"/>
</dbReference>
<accession>A0ABU2FCN2</accession>
<evidence type="ECO:0000313" key="3">
    <source>
        <dbReference type="Proteomes" id="UP001259659"/>
    </source>
</evidence>
<evidence type="ECO:0000256" key="1">
    <source>
        <dbReference type="SAM" id="MobiDB-lite"/>
    </source>
</evidence>
<dbReference type="EMBL" id="JAMQON010000003">
    <property type="protein sequence ID" value="MDS0260022.1"/>
    <property type="molecule type" value="Genomic_DNA"/>
</dbReference>
<dbReference type="SUPFAM" id="SSF53795">
    <property type="entry name" value="PEP carboxykinase-like"/>
    <property type="match status" value="1"/>
</dbReference>
<dbReference type="Proteomes" id="UP001259659">
    <property type="component" value="Unassembled WGS sequence"/>
</dbReference>
<dbReference type="Gene3D" id="3.40.50.300">
    <property type="entry name" value="P-loop containing nucleotide triphosphate hydrolases"/>
    <property type="match status" value="1"/>
</dbReference>
<gene>
    <name evidence="2" type="ORF">NDI56_11515</name>
</gene>
<reference evidence="2 3" key="1">
    <citation type="submission" date="2022-06" db="EMBL/GenBank/DDBJ databases">
        <title>Haloarcula sp. a new haloarchaeum isolate from saline soil.</title>
        <authorList>
            <person name="Strakova D."/>
            <person name="Galisteo C."/>
            <person name="Sanchez-Porro C."/>
            <person name="Ventosa A."/>
        </authorList>
    </citation>
    <scope>NUCLEOTIDE SEQUENCE [LARGE SCALE GENOMIC DNA]</scope>
    <source>
        <strain evidence="2 3">S1CR25-12</strain>
    </source>
</reference>
<sequence>MTPTVPTDAQPREYTVFDRRVRSSIRLPSLREPGDSGHVGPEIRIDRGSLPADPTEIPDPSTRVYADPEGEFTVHETASGTFYWFYDGVGTLRIRDGRELTLSPVPESTAAARRRFVRGPGLRSALVQQGAVVLHASAVVIDGRAVAFAGPSGRGKSTTAGAFLAAGHDLLTDDVLPCDPAGRPVVPSGAPSLSVDARASAALGLGQSSEATAEVAVEDRFAAGTYPLAAVYLLTDGADVDIERLSAQRGVFGLLKASYAIYRATDRTAQQAHLDACGTLADAVDVCRLTRPRSLDALETLVARVERDLAERPAPDSDVTPRR</sequence>